<dbReference type="InterPro" id="IPR012133">
    <property type="entry name" value="Alpha-hydoxy_acid_DH_FMN"/>
</dbReference>
<protein>
    <recommendedName>
        <fullName evidence="6">L-lactate oxidase</fullName>
    </recommendedName>
</protein>
<evidence type="ECO:0000313" key="10">
    <source>
        <dbReference type="Proteomes" id="UP001407405"/>
    </source>
</evidence>
<dbReference type="PANTHER" id="PTHR10578:SF107">
    <property type="entry name" value="2-HYDROXYACID OXIDASE 1"/>
    <property type="match status" value="1"/>
</dbReference>
<evidence type="ECO:0000256" key="7">
    <source>
        <dbReference type="ARBA" id="ARBA00048754"/>
    </source>
</evidence>
<dbReference type="CDD" id="cd02809">
    <property type="entry name" value="alpha_hydroxyacid_oxid_FMN"/>
    <property type="match status" value="1"/>
</dbReference>
<keyword evidence="4" id="KW-0560">Oxidoreductase</keyword>
<comment type="similarity">
    <text evidence="5">Belongs to the FMN-dependent alpha-hydroxy acid dehydrogenase family.</text>
</comment>
<evidence type="ECO:0000256" key="4">
    <source>
        <dbReference type="ARBA" id="ARBA00023002"/>
    </source>
</evidence>
<keyword evidence="3" id="KW-0288">FMN</keyword>
<dbReference type="Pfam" id="PF01070">
    <property type="entry name" value="FMN_dh"/>
    <property type="match status" value="2"/>
</dbReference>
<dbReference type="Proteomes" id="UP001407405">
    <property type="component" value="Unassembled WGS sequence"/>
</dbReference>
<dbReference type="RefSeq" id="WP_343186547.1">
    <property type="nucleotide sequence ID" value="NZ_JBCITM010000013.1"/>
</dbReference>
<organism evidence="9 10">
    <name type="scientific">Anoxynatronum sibiricum</name>
    <dbReference type="NCBI Taxonomy" id="210623"/>
    <lineage>
        <taxon>Bacteria</taxon>
        <taxon>Bacillati</taxon>
        <taxon>Bacillota</taxon>
        <taxon>Clostridia</taxon>
        <taxon>Eubacteriales</taxon>
        <taxon>Clostridiaceae</taxon>
        <taxon>Anoxynatronum</taxon>
    </lineage>
</organism>
<dbReference type="InterPro" id="IPR013785">
    <property type="entry name" value="Aldolase_TIM"/>
</dbReference>
<evidence type="ECO:0000256" key="2">
    <source>
        <dbReference type="ARBA" id="ARBA00022630"/>
    </source>
</evidence>
<evidence type="ECO:0000313" key="9">
    <source>
        <dbReference type="EMBL" id="MEN1761249.1"/>
    </source>
</evidence>
<dbReference type="SUPFAM" id="SSF51395">
    <property type="entry name" value="FMN-linked oxidoreductases"/>
    <property type="match status" value="1"/>
</dbReference>
<sequence length="339" mass="35969">MNYQEIRNQARGILKDKCKVCEDCNGIACRGQVPGVGGKGLGSSFIRNRVMVRETSLNLDTLVPATEIDTSVTLFGKKFRFPFFAAPIGALEINYHPSLNDLTYNEHMVAGCREAGIMAFTGDGAKMEYYEGPLKIIQDNGGVGAPTIKPWDNAMALQKIRMAEAHGVTALAMDVDAAGLVLLAMAGTPVYSKSVEELKELCESTELPMILKGIMTPAGALKALEAGAAGIVVSNHGGRVMDDAPSTIEVLPAIAEAVKGKLTIFIDGGFRSGEDILKALALGADAVLIGRPFAVAAYGGGTEGVRVYAEKIGQELTEAMIMTGCHSLKDATPDKCWKR</sequence>
<evidence type="ECO:0000256" key="1">
    <source>
        <dbReference type="ARBA" id="ARBA00001917"/>
    </source>
</evidence>
<dbReference type="PROSITE" id="PS51349">
    <property type="entry name" value="FMN_HYDROXY_ACID_DH_2"/>
    <property type="match status" value="1"/>
</dbReference>
<evidence type="ECO:0000259" key="8">
    <source>
        <dbReference type="PROSITE" id="PS51349"/>
    </source>
</evidence>
<comment type="caution">
    <text evidence="9">The sequence shown here is derived from an EMBL/GenBank/DDBJ whole genome shotgun (WGS) entry which is preliminary data.</text>
</comment>
<dbReference type="PANTHER" id="PTHR10578">
    <property type="entry name" value="S -2-HYDROXY-ACID OXIDASE-RELATED"/>
    <property type="match status" value="1"/>
</dbReference>
<proteinExistence type="inferred from homology"/>
<evidence type="ECO:0000256" key="3">
    <source>
        <dbReference type="ARBA" id="ARBA00022643"/>
    </source>
</evidence>
<dbReference type="PIRSF" id="PIRSF000138">
    <property type="entry name" value="Al-hdrx_acd_dh"/>
    <property type="match status" value="1"/>
</dbReference>
<name>A0ABU9VVX1_9CLOT</name>
<reference evidence="9 10" key="1">
    <citation type="submission" date="2024-04" db="EMBL/GenBank/DDBJ databases">
        <title>Genome sequencing and metabolic network reconstruction of aminoacids and betaine degradation by Anoxynatronum sibiricum.</title>
        <authorList>
            <person name="Detkova E.N."/>
            <person name="Boltjanskaja Y.V."/>
            <person name="Mardanov A.V."/>
            <person name="Kevbrin V."/>
        </authorList>
    </citation>
    <scope>NUCLEOTIDE SEQUENCE [LARGE SCALE GENOMIC DNA]</scope>
    <source>
        <strain evidence="9 10">Z-7981</strain>
    </source>
</reference>
<accession>A0ABU9VVX1</accession>
<keyword evidence="10" id="KW-1185">Reference proteome</keyword>
<comment type="cofactor">
    <cofactor evidence="1">
        <name>FMN</name>
        <dbReference type="ChEBI" id="CHEBI:58210"/>
    </cofactor>
</comment>
<dbReference type="EMBL" id="JBCITM010000013">
    <property type="protein sequence ID" value="MEN1761249.1"/>
    <property type="molecule type" value="Genomic_DNA"/>
</dbReference>
<dbReference type="InterPro" id="IPR037396">
    <property type="entry name" value="FMN_HAD"/>
</dbReference>
<dbReference type="InterPro" id="IPR000262">
    <property type="entry name" value="FMN-dep_DH"/>
</dbReference>
<gene>
    <name evidence="9" type="ORF">AAIG11_12220</name>
</gene>
<feature type="domain" description="FMN hydroxy acid dehydrogenase" evidence="8">
    <location>
        <begin position="37"/>
        <end position="339"/>
    </location>
</feature>
<keyword evidence="2" id="KW-0285">Flavoprotein</keyword>
<dbReference type="Gene3D" id="3.20.20.70">
    <property type="entry name" value="Aldolase class I"/>
    <property type="match status" value="1"/>
</dbReference>
<evidence type="ECO:0000256" key="5">
    <source>
        <dbReference type="ARBA" id="ARBA00024042"/>
    </source>
</evidence>
<comment type="catalytic activity">
    <reaction evidence="7">
        <text>(S)-lactate + O2 = pyruvate + H2O2</text>
        <dbReference type="Rhea" id="RHEA:55868"/>
        <dbReference type="ChEBI" id="CHEBI:15361"/>
        <dbReference type="ChEBI" id="CHEBI:15379"/>
        <dbReference type="ChEBI" id="CHEBI:16240"/>
        <dbReference type="ChEBI" id="CHEBI:16651"/>
    </reaction>
    <physiologicalReaction direction="left-to-right" evidence="7">
        <dbReference type="Rhea" id="RHEA:55869"/>
    </physiologicalReaction>
</comment>
<evidence type="ECO:0000256" key="6">
    <source>
        <dbReference type="ARBA" id="ARBA00029513"/>
    </source>
</evidence>